<proteinExistence type="inferred from homology"/>
<dbReference type="AlphaFoldDB" id="F3L195"/>
<accession>F3L195</accession>
<dbReference type="InterPro" id="IPR004843">
    <property type="entry name" value="Calcineurin-like_PHP"/>
</dbReference>
<feature type="binding site" evidence="10">
    <location>
        <position position="114"/>
    </location>
    <ligand>
        <name>Mn(2+)</name>
        <dbReference type="ChEBI" id="CHEBI:29035"/>
        <label>2</label>
    </ligand>
</feature>
<dbReference type="OrthoDB" id="9783283at2"/>
<keyword evidence="9 10" id="KW-0464">Manganese</keyword>
<feature type="binding site" evidence="10">
    <location>
        <position position="122"/>
    </location>
    <ligand>
        <name>substrate</name>
    </ligand>
</feature>
<feature type="binding site" evidence="10">
    <location>
        <position position="195"/>
    </location>
    <ligand>
        <name>Mn(2+)</name>
        <dbReference type="ChEBI" id="CHEBI:29035"/>
        <label>2</label>
    </ligand>
</feature>
<evidence type="ECO:0000256" key="6">
    <source>
        <dbReference type="ARBA" id="ARBA00022801"/>
    </source>
</evidence>
<dbReference type="eggNOG" id="COG2908">
    <property type="taxonomic scope" value="Bacteria"/>
</dbReference>
<comment type="similarity">
    <text evidence="10">Belongs to the LpxH family.</text>
</comment>
<feature type="binding site" evidence="10">
    <location>
        <position position="167"/>
    </location>
    <ligand>
        <name>substrate</name>
    </ligand>
</feature>
<evidence type="ECO:0000313" key="12">
    <source>
        <dbReference type="Proteomes" id="UP000005615"/>
    </source>
</evidence>
<keyword evidence="4 10" id="KW-0441">Lipid A biosynthesis</keyword>
<dbReference type="UniPathway" id="UPA00359">
    <property type="reaction ID" value="UER00480"/>
</dbReference>
<evidence type="ECO:0000256" key="5">
    <source>
        <dbReference type="ARBA" id="ARBA00022723"/>
    </source>
</evidence>
<keyword evidence="7 10" id="KW-0443">Lipid metabolism</keyword>
<organism evidence="11 12">
    <name type="scientific">Aequoribacter fuscus</name>
    <dbReference type="NCBI Taxonomy" id="2518989"/>
    <lineage>
        <taxon>Bacteria</taxon>
        <taxon>Pseudomonadati</taxon>
        <taxon>Pseudomonadota</taxon>
        <taxon>Gammaproteobacteria</taxon>
        <taxon>Cellvibrionales</taxon>
        <taxon>Halieaceae</taxon>
        <taxon>Aequoribacter</taxon>
    </lineage>
</organism>
<evidence type="ECO:0000256" key="9">
    <source>
        <dbReference type="ARBA" id="ARBA00023211"/>
    </source>
</evidence>
<evidence type="ECO:0000256" key="7">
    <source>
        <dbReference type="ARBA" id="ARBA00023098"/>
    </source>
</evidence>
<evidence type="ECO:0000256" key="8">
    <source>
        <dbReference type="ARBA" id="ARBA00023136"/>
    </source>
</evidence>
<name>F3L195_9GAMM</name>
<protein>
    <recommendedName>
        <fullName evidence="10">UDP-2,3-diacylglucosamine hydrolase</fullName>
        <ecNumber evidence="10">3.6.1.54</ecNumber>
    </recommendedName>
    <alternativeName>
        <fullName evidence="10">UDP-2,3-diacylglucosamine diphosphatase</fullName>
    </alternativeName>
</protein>
<evidence type="ECO:0000256" key="10">
    <source>
        <dbReference type="HAMAP-Rule" id="MF_00575"/>
    </source>
</evidence>
<gene>
    <name evidence="10" type="primary">lpxH</name>
    <name evidence="11" type="ORF">IMCC3088_1171</name>
</gene>
<feature type="binding site" evidence="10">
    <location>
        <position position="195"/>
    </location>
    <ligand>
        <name>substrate</name>
    </ligand>
</feature>
<keyword evidence="6 10" id="KW-0378">Hydrolase</keyword>
<keyword evidence="12" id="KW-1185">Reference proteome</keyword>
<dbReference type="EMBL" id="AEIG01000027">
    <property type="protein sequence ID" value="EGG29883.1"/>
    <property type="molecule type" value="Genomic_DNA"/>
</dbReference>
<feature type="binding site" evidence="10">
    <location>
        <position position="41"/>
    </location>
    <ligand>
        <name>Mn(2+)</name>
        <dbReference type="ChEBI" id="CHEBI:29035"/>
        <label>1</label>
    </ligand>
</feature>
<keyword evidence="1 10" id="KW-1003">Cell membrane</keyword>
<dbReference type="HAMAP" id="MF_00575">
    <property type="entry name" value="LpxH"/>
    <property type="match status" value="1"/>
</dbReference>
<dbReference type="InterPro" id="IPR010138">
    <property type="entry name" value="UDP-diacylglucosamine_Hdrlase"/>
</dbReference>
<reference evidence="11 12" key="1">
    <citation type="journal article" date="2011" name="J. Bacteriol.">
        <title>Genome sequence of strain IMCC3088, a proteorhodopsin-containing marine bacterium belonging to the OM60/NOR5 clade.</title>
        <authorList>
            <person name="Jang Y."/>
            <person name="Oh H.M."/>
            <person name="Kang I."/>
            <person name="Lee K."/>
            <person name="Yang S.J."/>
            <person name="Cho J.C."/>
        </authorList>
    </citation>
    <scope>NUCLEOTIDE SEQUENCE [LARGE SCALE GENOMIC DNA]</scope>
    <source>
        <strain evidence="11 12">IMCC3088</strain>
    </source>
</reference>
<feature type="binding site" evidence="10">
    <location>
        <position position="10"/>
    </location>
    <ligand>
        <name>Mn(2+)</name>
        <dbReference type="ChEBI" id="CHEBI:29035"/>
        <label>1</label>
    </ligand>
</feature>
<dbReference type="CDD" id="cd07398">
    <property type="entry name" value="MPP_YbbF-LpxH"/>
    <property type="match status" value="1"/>
</dbReference>
<keyword evidence="5 10" id="KW-0479">Metal-binding</keyword>
<evidence type="ECO:0000256" key="2">
    <source>
        <dbReference type="ARBA" id="ARBA00022516"/>
    </source>
</evidence>
<dbReference type="GO" id="GO:0019897">
    <property type="term" value="C:extrinsic component of plasma membrane"/>
    <property type="evidence" value="ECO:0007669"/>
    <property type="project" value="UniProtKB-UniRule"/>
</dbReference>
<feature type="binding site" evidence="10">
    <location>
        <position position="41"/>
    </location>
    <ligand>
        <name>Mn(2+)</name>
        <dbReference type="ChEBI" id="CHEBI:29035"/>
        <label>2</label>
    </ligand>
</feature>
<comment type="subcellular location">
    <subcellularLocation>
        <location evidence="10">Cell inner membrane</location>
        <topology evidence="10">Peripheral membrane protein</topology>
        <orientation evidence="10">Cytoplasmic side</orientation>
    </subcellularLocation>
</comment>
<keyword evidence="8 10" id="KW-0472">Membrane</keyword>
<dbReference type="Proteomes" id="UP000005615">
    <property type="component" value="Unassembled WGS sequence"/>
</dbReference>
<dbReference type="Gene3D" id="3.60.21.10">
    <property type="match status" value="1"/>
</dbReference>
<comment type="caution">
    <text evidence="11">The sequence shown here is derived from an EMBL/GenBank/DDBJ whole genome shotgun (WGS) entry which is preliminary data.</text>
</comment>
<evidence type="ECO:0000313" key="11">
    <source>
        <dbReference type="EMBL" id="EGG29883.1"/>
    </source>
</evidence>
<dbReference type="GO" id="GO:0005737">
    <property type="term" value="C:cytoplasm"/>
    <property type="evidence" value="ECO:0007669"/>
    <property type="project" value="InterPro"/>
</dbReference>
<dbReference type="InterPro" id="IPR043461">
    <property type="entry name" value="LpxH-like"/>
</dbReference>
<dbReference type="GO" id="GO:0009245">
    <property type="term" value="P:lipid A biosynthetic process"/>
    <property type="evidence" value="ECO:0007669"/>
    <property type="project" value="UniProtKB-UniRule"/>
</dbReference>
<feature type="binding site" evidence="10">
    <location>
        <position position="197"/>
    </location>
    <ligand>
        <name>Mn(2+)</name>
        <dbReference type="ChEBI" id="CHEBI:29035"/>
        <label>1</label>
    </ligand>
</feature>
<comment type="pathway">
    <text evidence="10">Glycolipid biosynthesis; lipid IV(A) biosynthesis; lipid IV(A) from (3R)-3-hydroxytetradecanoyl-[acyl-carrier-protein] and UDP-N-acetyl-alpha-D-glucosamine: step 4/6.</text>
</comment>
<dbReference type="GO" id="GO:0030145">
    <property type="term" value="F:manganese ion binding"/>
    <property type="evidence" value="ECO:0007669"/>
    <property type="project" value="UniProtKB-UniRule"/>
</dbReference>
<keyword evidence="2 10" id="KW-0444">Lipid biosynthesis</keyword>
<feature type="binding site" evidence="10">
    <location>
        <begin position="79"/>
        <end position="80"/>
    </location>
    <ligand>
        <name>substrate</name>
    </ligand>
</feature>
<keyword evidence="3 10" id="KW-0997">Cell inner membrane</keyword>
<dbReference type="SUPFAM" id="SSF56300">
    <property type="entry name" value="Metallo-dependent phosphatases"/>
    <property type="match status" value="1"/>
</dbReference>
<comment type="function">
    <text evidence="10">Hydrolyzes the pyrophosphate bond of UDP-2,3-diacylglucosamine to yield 2,3-diacylglucosamine 1-phosphate (lipid X) and UMP by catalyzing the attack of water at the alpha-P atom. Involved in the biosynthesis of lipid A, a phosphorylated glycolipid that anchors the lipopolysaccharide to the outer membrane of the cell.</text>
</comment>
<dbReference type="GO" id="GO:0008758">
    <property type="term" value="F:UDP-2,3-diacylglucosamine hydrolase activity"/>
    <property type="evidence" value="ECO:0007669"/>
    <property type="project" value="UniProtKB-UniRule"/>
</dbReference>
<sequence length="242" mass="27361">MERLFISDLHLSDSAPDLCLAFEHFIADHCSDIDELYILGDLVDAWIGDDDDSLFAQQMCATLKSIVDSGCELFLMQGNRDFLLGRNFAQAVGATLLPDAHVLQLAGERALLMHGDSLCTDDSEYQEFRAQVRSEAWQKNLLEQPLDQRRALARQLRDMSQAANQVKADDIMDVNDAEVDRVMTGYDVTVLIHGHTHRPARHPLPDLKERIVLGDWHSDRPVWVCRANDATIEFLHLPLRTA</sequence>
<evidence type="ECO:0000256" key="1">
    <source>
        <dbReference type="ARBA" id="ARBA00022475"/>
    </source>
</evidence>
<evidence type="ECO:0000256" key="4">
    <source>
        <dbReference type="ARBA" id="ARBA00022556"/>
    </source>
</evidence>
<dbReference type="STRING" id="2518989.IMCC3088_1171"/>
<feature type="binding site" evidence="10">
    <location>
        <position position="164"/>
    </location>
    <ligand>
        <name>substrate</name>
    </ligand>
</feature>
<dbReference type="Pfam" id="PF00149">
    <property type="entry name" value="Metallophos"/>
    <property type="match status" value="1"/>
</dbReference>
<dbReference type="EC" id="3.6.1.54" evidence="10"/>
<comment type="catalytic activity">
    <reaction evidence="10">
        <text>UDP-2-N,3-O-bis[(3R)-3-hydroxytetradecanoyl]-alpha-D-glucosamine + H2O = 2-N,3-O-bis[(3R)-3-hydroxytetradecanoyl]-alpha-D-glucosaminyl 1-phosphate + UMP + 2 H(+)</text>
        <dbReference type="Rhea" id="RHEA:25213"/>
        <dbReference type="ChEBI" id="CHEBI:15377"/>
        <dbReference type="ChEBI" id="CHEBI:15378"/>
        <dbReference type="ChEBI" id="CHEBI:57865"/>
        <dbReference type="ChEBI" id="CHEBI:57957"/>
        <dbReference type="ChEBI" id="CHEBI:78847"/>
        <dbReference type="EC" id="3.6.1.54"/>
    </reaction>
</comment>
<dbReference type="PANTHER" id="PTHR34990">
    <property type="entry name" value="UDP-2,3-DIACYLGLUCOSAMINE HYDROLASE-RELATED"/>
    <property type="match status" value="1"/>
</dbReference>
<evidence type="ECO:0000256" key="3">
    <source>
        <dbReference type="ARBA" id="ARBA00022519"/>
    </source>
</evidence>
<comment type="cofactor">
    <cofactor evidence="10">
        <name>Mn(2+)</name>
        <dbReference type="ChEBI" id="CHEBI:29035"/>
    </cofactor>
    <text evidence="10">Binds 2 Mn(2+) ions per subunit in a binuclear metal center.</text>
</comment>
<dbReference type="InterPro" id="IPR029052">
    <property type="entry name" value="Metallo-depent_PP-like"/>
</dbReference>
<feature type="binding site" evidence="10">
    <location>
        <position position="8"/>
    </location>
    <ligand>
        <name>Mn(2+)</name>
        <dbReference type="ChEBI" id="CHEBI:29035"/>
        <label>1</label>
    </ligand>
</feature>
<dbReference type="NCBIfam" id="NF003743">
    <property type="entry name" value="PRK05340.1"/>
    <property type="match status" value="1"/>
</dbReference>
<dbReference type="NCBIfam" id="TIGR01854">
    <property type="entry name" value="lipid_A_lpxH"/>
    <property type="match status" value="1"/>
</dbReference>
<dbReference type="RefSeq" id="WP_009575469.1">
    <property type="nucleotide sequence ID" value="NZ_AEIG01000027.1"/>
</dbReference>
<feature type="binding site" evidence="10">
    <location>
        <position position="160"/>
    </location>
    <ligand>
        <name>substrate</name>
    </ligand>
</feature>
<dbReference type="PANTHER" id="PTHR34990:SF1">
    <property type="entry name" value="UDP-2,3-DIACYLGLUCOSAMINE HYDROLASE"/>
    <property type="match status" value="1"/>
</dbReference>
<feature type="binding site" evidence="10">
    <location>
        <position position="79"/>
    </location>
    <ligand>
        <name>Mn(2+)</name>
        <dbReference type="ChEBI" id="CHEBI:29035"/>
        <label>2</label>
    </ligand>
</feature>